<protein>
    <submittedName>
        <fullName evidence="3">Sprt-like protein domain-containing protein</fullName>
    </submittedName>
</protein>
<proteinExistence type="predicted"/>
<dbReference type="Proteomes" id="UP000828236">
    <property type="component" value="Unassembled WGS sequence"/>
</dbReference>
<gene>
    <name evidence="3" type="ORF">HUG17_3360</name>
</gene>
<dbReference type="GO" id="GO:0006974">
    <property type="term" value="P:DNA damage response"/>
    <property type="evidence" value="ECO:0007669"/>
    <property type="project" value="InterPro"/>
</dbReference>
<comment type="caution">
    <text evidence="3">The sequence shown here is derived from an EMBL/GenBank/DDBJ whole genome shotgun (WGS) entry which is preliminary data.</text>
</comment>
<dbReference type="GO" id="GO:0004222">
    <property type="term" value="F:metalloendopeptidase activity"/>
    <property type="evidence" value="ECO:0007669"/>
    <property type="project" value="InterPro"/>
</dbReference>
<evidence type="ECO:0000259" key="2">
    <source>
        <dbReference type="SMART" id="SM00731"/>
    </source>
</evidence>
<feature type="region of interest" description="Disordered" evidence="1">
    <location>
        <begin position="41"/>
        <end position="66"/>
    </location>
</feature>
<dbReference type="PANTHER" id="PTHR21220:SF0">
    <property type="entry name" value="DNA-DEPENDENT METALLOPROTEASE SPRTN"/>
    <property type="match status" value="1"/>
</dbReference>
<dbReference type="GO" id="GO:0031593">
    <property type="term" value="F:polyubiquitin modification-dependent protein binding"/>
    <property type="evidence" value="ECO:0007669"/>
    <property type="project" value="TreeGrafter"/>
</dbReference>
<sequence length="317" mass="37027">MSNSSEFSVIVGNSFEFESDYNDNGDIEILFECHRPSATKSMITSSSTANSNRSNESKNNTRKRLCNRDDNDDEILLLQEFIPPASKIRRSDDVIFIESISSNKSLDRTNKEAQSRIVDYFRSSNYGKTICRSENQTDVMNKNKSLIENLSLMDPRLETLDPTPDIQCLFREFDSKFFESKLSNQKNFQIIWCNRLTASAGLFTVGYFRNGNEHGWRTEIRLSSKLLSLRPRSDLVNTLLHEMIHAYIYFAKIRDNGSHGQYFHEFMWKINQTAHTNITVFHNFHDEVKYAQNNLVVQRTQKNRKIIIKRPMKINQY</sequence>
<dbReference type="AlphaFoldDB" id="A0A9D4NWP2"/>
<dbReference type="EMBL" id="SDOV01000007">
    <property type="protein sequence ID" value="KAH7639327.1"/>
    <property type="molecule type" value="Genomic_DNA"/>
</dbReference>
<dbReference type="Pfam" id="PF10263">
    <property type="entry name" value="SprT-like"/>
    <property type="match status" value="1"/>
</dbReference>
<name>A0A9D4NWP2_DERFA</name>
<feature type="domain" description="SprT-like" evidence="2">
    <location>
        <begin position="164"/>
        <end position="309"/>
    </location>
</feature>
<dbReference type="GO" id="GO:0003697">
    <property type="term" value="F:single-stranded DNA binding"/>
    <property type="evidence" value="ECO:0007669"/>
    <property type="project" value="InterPro"/>
</dbReference>
<dbReference type="SMART" id="SM00731">
    <property type="entry name" value="SprT"/>
    <property type="match status" value="1"/>
</dbReference>
<feature type="compositionally biased region" description="Low complexity" evidence="1">
    <location>
        <begin position="45"/>
        <end position="54"/>
    </location>
</feature>
<organism evidence="3">
    <name type="scientific">Dermatophagoides farinae</name>
    <name type="common">American house dust mite</name>
    <dbReference type="NCBI Taxonomy" id="6954"/>
    <lineage>
        <taxon>Eukaryota</taxon>
        <taxon>Metazoa</taxon>
        <taxon>Ecdysozoa</taxon>
        <taxon>Arthropoda</taxon>
        <taxon>Chelicerata</taxon>
        <taxon>Arachnida</taxon>
        <taxon>Acari</taxon>
        <taxon>Acariformes</taxon>
        <taxon>Sarcoptiformes</taxon>
        <taxon>Astigmata</taxon>
        <taxon>Psoroptidia</taxon>
        <taxon>Analgoidea</taxon>
        <taxon>Pyroglyphidae</taxon>
        <taxon>Dermatophagoidinae</taxon>
        <taxon>Dermatophagoides</taxon>
    </lineage>
</organism>
<reference evidence="3" key="2">
    <citation type="journal article" date="2021" name="World Allergy Organ. J.">
        <title>Chromosome-level assembly of Dermatophagoides farinae genome and transcriptome reveals two novel allergens Der f 37 and Der f 39.</title>
        <authorList>
            <person name="Chen J."/>
            <person name="Cai Z."/>
            <person name="Fan D."/>
            <person name="Hu J."/>
            <person name="Hou Y."/>
            <person name="He Y."/>
            <person name="Zhang Z."/>
            <person name="Zhao Z."/>
            <person name="Gao P."/>
            <person name="Hu W."/>
            <person name="Sun J."/>
            <person name="Li J."/>
            <person name="Ji K."/>
        </authorList>
    </citation>
    <scope>NUCLEOTIDE SEQUENCE</scope>
    <source>
        <strain evidence="3">JKM2019</strain>
    </source>
</reference>
<reference evidence="3" key="1">
    <citation type="submission" date="2020-06" db="EMBL/GenBank/DDBJ databases">
        <authorList>
            <person name="Ji K."/>
            <person name="Li J."/>
        </authorList>
    </citation>
    <scope>NUCLEOTIDE SEQUENCE</scope>
    <source>
        <strain evidence="3">JKM2019</strain>
        <tissue evidence="3">Whole body</tissue>
    </source>
</reference>
<evidence type="ECO:0000313" key="3">
    <source>
        <dbReference type="EMBL" id="KAH7639327.1"/>
    </source>
</evidence>
<accession>A0A9D4NWP2</accession>
<dbReference type="PANTHER" id="PTHR21220">
    <property type="entry name" value="DNA-DEPENDENT METALLOPROTEASE SPRTN"/>
    <property type="match status" value="1"/>
</dbReference>
<evidence type="ECO:0000256" key="1">
    <source>
        <dbReference type="SAM" id="MobiDB-lite"/>
    </source>
</evidence>
<dbReference type="InterPro" id="IPR006640">
    <property type="entry name" value="SprT-like_domain"/>
</dbReference>
<dbReference type="GO" id="GO:0005634">
    <property type="term" value="C:nucleus"/>
    <property type="evidence" value="ECO:0007669"/>
    <property type="project" value="TreeGrafter"/>
</dbReference>
<dbReference type="InterPro" id="IPR044245">
    <property type="entry name" value="Spartan"/>
</dbReference>